<proteinExistence type="predicted"/>
<feature type="non-terminal residue" evidence="4">
    <location>
        <position position="261"/>
    </location>
</feature>
<feature type="compositionally biased region" description="Basic and acidic residues" evidence="2">
    <location>
        <begin position="233"/>
        <end position="242"/>
    </location>
</feature>
<evidence type="ECO:0000259" key="3">
    <source>
        <dbReference type="PROSITE" id="PS50157"/>
    </source>
</evidence>
<dbReference type="InterPro" id="IPR013087">
    <property type="entry name" value="Znf_C2H2_type"/>
</dbReference>
<evidence type="ECO:0000313" key="5">
    <source>
        <dbReference type="Proteomes" id="UP001497497"/>
    </source>
</evidence>
<feature type="region of interest" description="Disordered" evidence="2">
    <location>
        <begin position="212"/>
        <end position="261"/>
    </location>
</feature>
<dbReference type="AlphaFoldDB" id="A0AAV2IB41"/>
<protein>
    <recommendedName>
        <fullName evidence="3">C2H2-type domain-containing protein</fullName>
    </recommendedName>
</protein>
<feature type="domain" description="C2H2-type" evidence="3">
    <location>
        <begin position="158"/>
        <end position="181"/>
    </location>
</feature>
<keyword evidence="1" id="KW-0863">Zinc-finger</keyword>
<organism evidence="4 5">
    <name type="scientific">Lymnaea stagnalis</name>
    <name type="common">Great pond snail</name>
    <name type="synonym">Helix stagnalis</name>
    <dbReference type="NCBI Taxonomy" id="6523"/>
    <lineage>
        <taxon>Eukaryota</taxon>
        <taxon>Metazoa</taxon>
        <taxon>Spiralia</taxon>
        <taxon>Lophotrochozoa</taxon>
        <taxon>Mollusca</taxon>
        <taxon>Gastropoda</taxon>
        <taxon>Heterobranchia</taxon>
        <taxon>Euthyneura</taxon>
        <taxon>Panpulmonata</taxon>
        <taxon>Hygrophila</taxon>
        <taxon>Lymnaeoidea</taxon>
        <taxon>Lymnaeidae</taxon>
        <taxon>Lymnaea</taxon>
    </lineage>
</organism>
<gene>
    <name evidence="4" type="ORF">GSLYS_00015391001</name>
</gene>
<dbReference type="PROSITE" id="PS00028">
    <property type="entry name" value="ZINC_FINGER_C2H2_1"/>
    <property type="match status" value="1"/>
</dbReference>
<feature type="region of interest" description="Disordered" evidence="2">
    <location>
        <begin position="1"/>
        <end position="64"/>
    </location>
</feature>
<accession>A0AAV2IB41</accession>
<dbReference type="PROSITE" id="PS50157">
    <property type="entry name" value="ZINC_FINGER_C2H2_2"/>
    <property type="match status" value="1"/>
</dbReference>
<sequence length="261" mass="29798">EEEKDVFSEVSSEKDSVDDSVEYKRRRCKYVESDEDDDDNSLSESDQNLAFVSTRDAPPKLRDRKTLKPIHSFINETFLSPYYKGNAKSDGDRLGEDEEDGEEKTPSPTSDEVDSEGDGLSCTVCRTTYQTKRMLLQHCAGKHLKPYTVKTLADSSSYFCHLCQKTFSTFMHFMQHVPNHSVTIYEKMKSYAANRKLLQHSQRIATQRGFMKKGGMSPKMAKALKSKKAAKKSAVDKLKRELLSSSTHSVRETLRLSKRKR</sequence>
<name>A0AAV2IB41_LYMST</name>
<feature type="compositionally biased region" description="Basic residues" evidence="2">
    <location>
        <begin position="222"/>
        <end position="231"/>
    </location>
</feature>
<dbReference type="Gene3D" id="3.30.160.60">
    <property type="entry name" value="Classic Zinc Finger"/>
    <property type="match status" value="1"/>
</dbReference>
<evidence type="ECO:0000256" key="2">
    <source>
        <dbReference type="SAM" id="MobiDB-lite"/>
    </source>
</evidence>
<comment type="caution">
    <text evidence="4">The sequence shown here is derived from an EMBL/GenBank/DDBJ whole genome shotgun (WGS) entry which is preliminary data.</text>
</comment>
<keyword evidence="1" id="KW-0862">Zinc</keyword>
<keyword evidence="1" id="KW-0479">Metal-binding</keyword>
<feature type="region of interest" description="Disordered" evidence="2">
    <location>
        <begin position="85"/>
        <end position="119"/>
    </location>
</feature>
<dbReference type="GO" id="GO:0008270">
    <property type="term" value="F:zinc ion binding"/>
    <property type="evidence" value="ECO:0007669"/>
    <property type="project" value="UniProtKB-KW"/>
</dbReference>
<keyword evidence="5" id="KW-1185">Reference proteome</keyword>
<reference evidence="4 5" key="1">
    <citation type="submission" date="2024-04" db="EMBL/GenBank/DDBJ databases">
        <authorList>
            <consortium name="Genoscope - CEA"/>
            <person name="William W."/>
        </authorList>
    </citation>
    <scope>NUCLEOTIDE SEQUENCE [LARGE SCALE GENOMIC DNA]</scope>
</reference>
<evidence type="ECO:0000256" key="1">
    <source>
        <dbReference type="PROSITE-ProRule" id="PRU00042"/>
    </source>
</evidence>
<dbReference type="EMBL" id="CAXITT010000452">
    <property type="protein sequence ID" value="CAL1541785.1"/>
    <property type="molecule type" value="Genomic_DNA"/>
</dbReference>
<evidence type="ECO:0000313" key="4">
    <source>
        <dbReference type="EMBL" id="CAL1541785.1"/>
    </source>
</evidence>
<feature type="non-terminal residue" evidence="4">
    <location>
        <position position="1"/>
    </location>
</feature>
<dbReference type="Proteomes" id="UP001497497">
    <property type="component" value="Unassembled WGS sequence"/>
</dbReference>
<dbReference type="SMART" id="SM00355">
    <property type="entry name" value="ZnF_C2H2"/>
    <property type="match status" value="2"/>
</dbReference>
<feature type="compositionally biased region" description="Basic and acidic residues" evidence="2">
    <location>
        <begin position="1"/>
        <end position="23"/>
    </location>
</feature>